<accession>A0ABZ2QYZ8</accession>
<organism evidence="1 2">
    <name type="scientific">Streptomyces sirii</name>
    <dbReference type="NCBI Taxonomy" id="3127701"/>
    <lineage>
        <taxon>Bacteria</taxon>
        <taxon>Bacillati</taxon>
        <taxon>Actinomycetota</taxon>
        <taxon>Actinomycetes</taxon>
        <taxon>Kitasatosporales</taxon>
        <taxon>Streptomycetaceae</taxon>
        <taxon>Streptomyces</taxon>
    </lineage>
</organism>
<proteinExistence type="predicted"/>
<protein>
    <submittedName>
        <fullName evidence="1">Uncharacterized protein</fullName>
    </submittedName>
</protein>
<sequence>METLVDEAVMAVLRGGDGATVRLYVAACAERMAPLFVGLRAGAAGRETDVDFYAESVCDLWYADRPLSDAAERVRALERFPELQPRDEEVTDVAGTYTFFAALVLRYALLANDSGSPADAVSCGHAALTAMGMLDQNVVGAGFRAQEHGLQARSVSGDAAGL</sequence>
<gene>
    <name evidence="1" type="ORF">WAB15_37045</name>
</gene>
<name>A0ABZ2QYZ8_9ACTN</name>
<reference evidence="1 2" key="1">
    <citation type="submission" date="2024-03" db="EMBL/GenBank/DDBJ databases">
        <title>The complete genome of Streptomyces sirii sp.nov.</title>
        <authorList>
            <person name="Zakalyukina Y.V."/>
            <person name="Belik A.R."/>
            <person name="Biryukov M.V."/>
            <person name="Baturina O.A."/>
            <person name="Kabilov M.R."/>
        </authorList>
    </citation>
    <scope>NUCLEOTIDE SEQUENCE [LARGE SCALE GENOMIC DNA]</scope>
    <source>
        <strain evidence="1 2">BP-8</strain>
    </source>
</reference>
<evidence type="ECO:0000313" key="1">
    <source>
        <dbReference type="EMBL" id="WXK81175.1"/>
    </source>
</evidence>
<dbReference type="RefSeq" id="WP_407288994.1">
    <property type="nucleotide sequence ID" value="NZ_CP147982.1"/>
</dbReference>
<dbReference type="Proteomes" id="UP001626628">
    <property type="component" value="Chromosome"/>
</dbReference>
<evidence type="ECO:0000313" key="2">
    <source>
        <dbReference type="Proteomes" id="UP001626628"/>
    </source>
</evidence>
<dbReference type="EMBL" id="CP147982">
    <property type="protein sequence ID" value="WXK81175.1"/>
    <property type="molecule type" value="Genomic_DNA"/>
</dbReference>
<keyword evidence="2" id="KW-1185">Reference proteome</keyword>